<dbReference type="InterPro" id="IPR012338">
    <property type="entry name" value="Beta-lactam/transpept-like"/>
</dbReference>
<feature type="signal peptide" evidence="1">
    <location>
        <begin position="1"/>
        <end position="20"/>
    </location>
</feature>
<organism evidence="2 3">
    <name type="scientific">Gordonia effusa NBRC 100432</name>
    <dbReference type="NCBI Taxonomy" id="1077974"/>
    <lineage>
        <taxon>Bacteria</taxon>
        <taxon>Bacillati</taxon>
        <taxon>Actinomycetota</taxon>
        <taxon>Actinomycetes</taxon>
        <taxon>Mycobacteriales</taxon>
        <taxon>Gordoniaceae</taxon>
        <taxon>Gordonia</taxon>
    </lineage>
</organism>
<dbReference type="RefSeq" id="WP_007319747.1">
    <property type="nucleotide sequence ID" value="NZ_BAEH01000115.1"/>
</dbReference>
<accession>H0R5R1</accession>
<dbReference type="EMBL" id="BAEH01000115">
    <property type="protein sequence ID" value="GAB20412.1"/>
    <property type="molecule type" value="Genomic_DNA"/>
</dbReference>
<evidence type="ECO:0000256" key="1">
    <source>
        <dbReference type="SAM" id="SignalP"/>
    </source>
</evidence>
<dbReference type="Proteomes" id="UP000035034">
    <property type="component" value="Unassembled WGS sequence"/>
</dbReference>
<dbReference type="AlphaFoldDB" id="H0R5R1"/>
<evidence type="ECO:0000313" key="2">
    <source>
        <dbReference type="EMBL" id="GAB20412.1"/>
    </source>
</evidence>
<gene>
    <name evidence="2" type="ORF">GOEFS_115_00520</name>
</gene>
<dbReference type="SUPFAM" id="SSF56601">
    <property type="entry name" value="beta-lactamase/transpeptidase-like"/>
    <property type="match status" value="1"/>
</dbReference>
<keyword evidence="1" id="KW-0732">Signal</keyword>
<name>H0R5R1_9ACTN</name>
<sequence length="296" mass="29932">MASRWAGTVAIAAVAVVLSACGPAATETRTTVTKTVVAPASSTSTSSMSARSVAGAAELRRGWKALSRSLSQPVSVSIVGVGASSWQRINLGTLGTQVAWSTIKVPLAIAAERKDGPMTATSAAITQSDNASAEALWASLGGGSRASEAVMAVLRQAGSNAQVPSRRLLAGFTVFGQTPWPTSDAAIFAANLPCLPDANRVLGYMGNVAGNQQWGAQIMAAPTSTAVKGGWGPSPASGYVVRQIAILTFGGGVKTAIAMTTAASGGSLESGISTLNQVARWLNTKVEQLPGGTCSR</sequence>
<comment type="caution">
    <text evidence="2">The sequence shown here is derived from an EMBL/GenBank/DDBJ whole genome shotgun (WGS) entry which is preliminary data.</text>
</comment>
<dbReference type="Gene3D" id="3.40.710.10">
    <property type="entry name" value="DD-peptidase/beta-lactamase superfamily"/>
    <property type="match status" value="1"/>
</dbReference>
<reference evidence="2 3" key="1">
    <citation type="submission" date="2011-12" db="EMBL/GenBank/DDBJ databases">
        <title>Whole genome shotgun sequence of Gordonia effusa NBRC 100432.</title>
        <authorList>
            <person name="Yoshida I."/>
            <person name="Takarada H."/>
            <person name="Hosoyama A."/>
            <person name="Tsuchikane K."/>
            <person name="Katsumata H."/>
            <person name="Yamazaki S."/>
            <person name="Fujita N."/>
        </authorList>
    </citation>
    <scope>NUCLEOTIDE SEQUENCE [LARGE SCALE GENOMIC DNA]</scope>
    <source>
        <strain evidence="2 3">NBRC 100432</strain>
    </source>
</reference>
<dbReference type="STRING" id="1077974.GOEFS_115_00520"/>
<proteinExistence type="predicted"/>
<protein>
    <submittedName>
        <fullName evidence="2">Uncharacterized protein</fullName>
    </submittedName>
</protein>
<dbReference type="eggNOG" id="COG2367">
    <property type="taxonomic scope" value="Bacteria"/>
</dbReference>
<evidence type="ECO:0000313" key="3">
    <source>
        <dbReference type="Proteomes" id="UP000035034"/>
    </source>
</evidence>
<keyword evidence="3" id="KW-1185">Reference proteome</keyword>
<dbReference type="PROSITE" id="PS51257">
    <property type="entry name" value="PROKAR_LIPOPROTEIN"/>
    <property type="match status" value="1"/>
</dbReference>
<feature type="chain" id="PRO_5038565750" evidence="1">
    <location>
        <begin position="21"/>
        <end position="296"/>
    </location>
</feature>